<proteinExistence type="predicted"/>
<dbReference type="EMBL" id="AP008955">
    <property type="protein sequence ID" value="BAH44899.1"/>
    <property type="molecule type" value="Genomic_DNA"/>
</dbReference>
<dbReference type="HOGENOM" id="CLU_198819_0_0_9"/>
<reference evidence="1 2" key="1">
    <citation type="submission" date="2005-03" db="EMBL/GenBank/DDBJ databases">
        <title>Brevibacillus brevis strain 47, complete genome.</title>
        <authorList>
            <person name="Hosoyama A."/>
            <person name="Yamada R."/>
            <person name="Hongo Y."/>
            <person name="Terui Y."/>
            <person name="Ankai A."/>
            <person name="Masuyama W."/>
            <person name="Sekiguchi M."/>
            <person name="Takeda T."/>
            <person name="Asano K."/>
            <person name="Ohji S."/>
            <person name="Ichikawa N."/>
            <person name="Narita S."/>
            <person name="Aoki N."/>
            <person name="Miura H."/>
            <person name="Matsushita S."/>
            <person name="Sekigawa T."/>
            <person name="Yamagata H."/>
            <person name="Yoshikawa H."/>
            <person name="Udaka S."/>
            <person name="Tanikawa S."/>
            <person name="Fujita N."/>
        </authorList>
    </citation>
    <scope>NUCLEOTIDE SEQUENCE [LARGE SCALE GENOMIC DNA]</scope>
    <source>
        <strain evidence="2">47 / JCM 6285 / NBRC 100599</strain>
    </source>
</reference>
<dbReference type="KEGG" id="bbe:BBR47_39220"/>
<evidence type="ECO:0000313" key="1">
    <source>
        <dbReference type="EMBL" id="BAH44899.1"/>
    </source>
</evidence>
<dbReference type="STRING" id="358681.BBR47_39220"/>
<gene>
    <name evidence="1" type="ordered locus">BBR47_39220</name>
</gene>
<evidence type="ECO:0000313" key="2">
    <source>
        <dbReference type="Proteomes" id="UP000001877"/>
    </source>
</evidence>
<protein>
    <submittedName>
        <fullName evidence="1">Uncharacterized protein</fullName>
    </submittedName>
</protein>
<organism evidence="1 2">
    <name type="scientific">Brevibacillus brevis (strain 47 / JCM 6285 / NBRC 100599)</name>
    <dbReference type="NCBI Taxonomy" id="358681"/>
    <lineage>
        <taxon>Bacteria</taxon>
        <taxon>Bacillati</taxon>
        <taxon>Bacillota</taxon>
        <taxon>Bacilli</taxon>
        <taxon>Bacillales</taxon>
        <taxon>Paenibacillaceae</taxon>
        <taxon>Brevibacillus</taxon>
    </lineage>
</organism>
<dbReference type="AlphaFoldDB" id="C0ZGJ0"/>
<keyword evidence="2" id="KW-1185">Reference proteome</keyword>
<name>C0ZGJ0_BREBN</name>
<dbReference type="Proteomes" id="UP000001877">
    <property type="component" value="Chromosome"/>
</dbReference>
<accession>C0ZGJ0</accession>
<sequence length="76" mass="8875">MQPVTYYNVDVNKPWRSKKMTIYRFLFETATRRWVEIIKAPSMFEAAKQAKQLATKRSKSMSTTISFSFHHAASQA</sequence>